<dbReference type="KEGG" id="cphy:B5808_11510"/>
<dbReference type="Proteomes" id="UP000192775">
    <property type="component" value="Chromosome"/>
</dbReference>
<protein>
    <submittedName>
        <fullName evidence="6">FAD-dependent oxidoreductase</fullName>
    </submittedName>
</protein>
<dbReference type="PANTHER" id="PTHR11985:SF15">
    <property type="entry name" value="GLYCEROL-3-PHOSPHATE DEHYDROGENASE, MITOCHONDRIAL"/>
    <property type="match status" value="1"/>
</dbReference>
<keyword evidence="3" id="KW-0285">Flavoprotein</keyword>
<dbReference type="Gene3D" id="3.50.50.60">
    <property type="entry name" value="FAD/NAD(P)-binding domain"/>
    <property type="match status" value="1"/>
</dbReference>
<keyword evidence="5" id="KW-0560">Oxidoreductase</keyword>
<dbReference type="EMBL" id="CP020715">
    <property type="protein sequence ID" value="ARJ05779.1"/>
    <property type="molecule type" value="Genomic_DNA"/>
</dbReference>
<evidence type="ECO:0000256" key="1">
    <source>
        <dbReference type="ARBA" id="ARBA00001974"/>
    </source>
</evidence>
<gene>
    <name evidence="6" type="ORF">B5808_11510</name>
</gene>
<dbReference type="Pfam" id="PF16901">
    <property type="entry name" value="DAO_C"/>
    <property type="match status" value="1"/>
</dbReference>
<dbReference type="Gene3D" id="1.10.8.870">
    <property type="entry name" value="Alpha-glycerophosphate oxidase, cap domain"/>
    <property type="match status" value="1"/>
</dbReference>
<evidence type="ECO:0000256" key="2">
    <source>
        <dbReference type="ARBA" id="ARBA00007330"/>
    </source>
</evidence>
<evidence type="ECO:0000313" key="6">
    <source>
        <dbReference type="EMBL" id="ARJ05779.1"/>
    </source>
</evidence>
<dbReference type="STRING" id="1619308.B5808_11510"/>
<comment type="similarity">
    <text evidence="2">Belongs to the FAD-dependent glycerol-3-phosphate dehydrogenase family.</text>
</comment>
<keyword evidence="7" id="KW-1185">Reference proteome</keyword>
<comment type="cofactor">
    <cofactor evidence="1">
        <name>FAD</name>
        <dbReference type="ChEBI" id="CHEBI:57692"/>
    </cofactor>
</comment>
<evidence type="ECO:0000256" key="4">
    <source>
        <dbReference type="ARBA" id="ARBA00022827"/>
    </source>
</evidence>
<dbReference type="InterPro" id="IPR036188">
    <property type="entry name" value="FAD/NAD-bd_sf"/>
</dbReference>
<dbReference type="Pfam" id="PF01266">
    <property type="entry name" value="DAO"/>
    <property type="match status" value="1"/>
</dbReference>
<name>A0A1X9LRK0_9MICO</name>
<proteinExistence type="inferred from homology"/>
<dbReference type="RefSeq" id="WP_085019917.1">
    <property type="nucleotide sequence ID" value="NZ_BMHD01000001.1"/>
</dbReference>
<evidence type="ECO:0000313" key="7">
    <source>
        <dbReference type="Proteomes" id="UP000192775"/>
    </source>
</evidence>
<keyword evidence="4" id="KW-0274">FAD</keyword>
<sequence length="551" mass="59823">MTDFVRADAARLTSRKYDIVVVGGGINGVAIARDAAQRGLSVALVERGDFAVGTSSWNSRLIHGGLRYLEHGEIPLVYESLHDRECLLRIAPHLVEPLAFVVPLYKHNHLPGWMFRIGMILYDVLSFNKSVPTHRGLGRKQVAAELPGLDKRGLSGAVHYYDGQVEFPERLVLETAISAQRWGADVANYVEATGITHDDSGVTGVTARDTLTGEEFTISASSVVNAAGPWVDLLGEELGMKRQIGGTTGTHFVVDPFPGAPDSCIYFEARADNRPILVIPWNGRYLIGTTDDRFEGDASTVRGTDAEVDYLLRETNLLIPEANLTADDILLTYTGVRPLPYRPGVKAGAIPRSHLILADDRIHGLVTIVGGKLTPHLSLGQQTVDKVGEVLGRQLPKSRTARSPLPGAYTTKWAAKSLAASKLRARLPWSETINERLVDVYGGLVSGIVDVYESDERYRAVFGEGRGAITAAEVVYAIRSEGALTLVDILHRRSMVGLEPAMGTDVERPVAELAATIAGWDEARVAAELAAHREYITRLQGGVPHPRLVDA</sequence>
<reference evidence="6 7" key="1">
    <citation type="submission" date="2017-04" db="EMBL/GenBank/DDBJ databases">
        <authorList>
            <person name="Afonso C.L."/>
            <person name="Miller P.J."/>
            <person name="Scott M.A."/>
            <person name="Spackman E."/>
            <person name="Goraichik I."/>
            <person name="Dimitrov K.M."/>
            <person name="Suarez D.L."/>
            <person name="Swayne D.E."/>
        </authorList>
    </citation>
    <scope>NUCLEOTIDE SEQUENCE [LARGE SCALE GENOMIC DNA]</scope>
    <source>
        <strain evidence="7">XA(T)</strain>
    </source>
</reference>
<dbReference type="GO" id="GO:0004368">
    <property type="term" value="F:glycerol-3-phosphate dehydrogenase (quinone) activity"/>
    <property type="evidence" value="ECO:0007669"/>
    <property type="project" value="InterPro"/>
</dbReference>
<dbReference type="Gene3D" id="3.30.9.10">
    <property type="entry name" value="D-Amino Acid Oxidase, subunit A, domain 2"/>
    <property type="match status" value="1"/>
</dbReference>
<evidence type="ECO:0000256" key="3">
    <source>
        <dbReference type="ARBA" id="ARBA00022630"/>
    </source>
</evidence>
<dbReference type="AlphaFoldDB" id="A0A1X9LRK0"/>
<organism evidence="6 7">
    <name type="scientific">Cnuibacter physcomitrellae</name>
    <dbReference type="NCBI Taxonomy" id="1619308"/>
    <lineage>
        <taxon>Bacteria</taxon>
        <taxon>Bacillati</taxon>
        <taxon>Actinomycetota</taxon>
        <taxon>Actinomycetes</taxon>
        <taxon>Micrococcales</taxon>
        <taxon>Microbacteriaceae</taxon>
        <taxon>Cnuibacter</taxon>
    </lineage>
</organism>
<dbReference type="InterPro" id="IPR038299">
    <property type="entry name" value="DAO_C_sf"/>
</dbReference>
<dbReference type="GO" id="GO:0046168">
    <property type="term" value="P:glycerol-3-phosphate catabolic process"/>
    <property type="evidence" value="ECO:0007669"/>
    <property type="project" value="TreeGrafter"/>
</dbReference>
<dbReference type="SUPFAM" id="SSF51905">
    <property type="entry name" value="FAD/NAD(P)-binding domain"/>
    <property type="match status" value="1"/>
</dbReference>
<dbReference type="PANTHER" id="PTHR11985">
    <property type="entry name" value="GLYCEROL-3-PHOSPHATE DEHYDROGENASE"/>
    <property type="match status" value="1"/>
</dbReference>
<accession>A0A1X9LRK0</accession>
<evidence type="ECO:0000256" key="5">
    <source>
        <dbReference type="ARBA" id="ARBA00023002"/>
    </source>
</evidence>
<dbReference type="InterPro" id="IPR000447">
    <property type="entry name" value="G3P_DH_FAD-dep"/>
</dbReference>
<dbReference type="InterPro" id="IPR031656">
    <property type="entry name" value="DAO_C"/>
</dbReference>
<dbReference type="InterPro" id="IPR006076">
    <property type="entry name" value="FAD-dep_OxRdtase"/>
</dbReference>
<dbReference type="PRINTS" id="PR01001">
    <property type="entry name" value="FADG3PDH"/>
</dbReference>